<dbReference type="PROSITE" id="PS50290">
    <property type="entry name" value="PI3_4_KINASE_3"/>
    <property type="match status" value="1"/>
</dbReference>
<dbReference type="PROSITE" id="PS00916">
    <property type="entry name" value="PI3_4_KINASE_2"/>
    <property type="match status" value="1"/>
</dbReference>
<dbReference type="SUPFAM" id="SSF48371">
    <property type="entry name" value="ARM repeat"/>
    <property type="match status" value="1"/>
</dbReference>
<evidence type="ECO:0000259" key="10">
    <source>
        <dbReference type="PROSITE" id="PS51545"/>
    </source>
</evidence>
<dbReference type="PANTHER" id="PTHR10048:SF118">
    <property type="entry name" value="PI-3 KINASE"/>
    <property type="match status" value="1"/>
</dbReference>
<comment type="similarity">
    <text evidence="7">Belongs to the PI3/PI4-kinase family.</text>
</comment>
<evidence type="ECO:0000256" key="4">
    <source>
        <dbReference type="ARBA" id="ARBA00022741"/>
    </source>
</evidence>
<reference evidence="14" key="1">
    <citation type="submission" date="2011-02" db="EMBL/GenBank/DDBJ databases">
        <title>The Genome Sequence of Capsaspora owczarzaki ATCC 30864.</title>
        <authorList>
            <person name="Russ C."/>
            <person name="Cuomo C."/>
            <person name="Burger G."/>
            <person name="Gray M.W."/>
            <person name="Holland P.W.H."/>
            <person name="King N."/>
            <person name="Lang F.B.F."/>
            <person name="Roger A.J."/>
            <person name="Ruiz-Trillo I."/>
            <person name="Young S.K."/>
            <person name="Zeng Q."/>
            <person name="Gargeya S."/>
            <person name="Alvarado L."/>
            <person name="Berlin A."/>
            <person name="Chapman S.B."/>
            <person name="Chen Z."/>
            <person name="Freedman E."/>
            <person name="Gellesch M."/>
            <person name="Goldberg J."/>
            <person name="Griggs A."/>
            <person name="Gujja S."/>
            <person name="Heilman E."/>
            <person name="Heiman D."/>
            <person name="Howarth C."/>
            <person name="Mehta T."/>
            <person name="Neiman D."/>
            <person name="Pearson M."/>
            <person name="Roberts A."/>
            <person name="Saif S."/>
            <person name="Shea T."/>
            <person name="Shenoy N."/>
            <person name="Sisk P."/>
            <person name="Stolte C."/>
            <person name="Sykes S."/>
            <person name="White J."/>
            <person name="Yandava C."/>
            <person name="Haas B."/>
            <person name="Nusbaum C."/>
            <person name="Birren B."/>
        </authorList>
    </citation>
    <scope>NUCLEOTIDE SEQUENCE</scope>
    <source>
        <strain evidence="14">ATCC 30864</strain>
    </source>
</reference>
<dbReference type="GO" id="GO:0050920">
    <property type="term" value="P:regulation of chemotaxis"/>
    <property type="evidence" value="ECO:0007669"/>
    <property type="project" value="UniProtKB-ARBA"/>
</dbReference>
<dbReference type="InterPro" id="IPR002420">
    <property type="entry name" value="PI3K-type_C2_dom"/>
</dbReference>
<dbReference type="Gene3D" id="1.25.40.70">
    <property type="entry name" value="Phosphatidylinositol 3-kinase, accessory domain (PIK)"/>
    <property type="match status" value="1"/>
</dbReference>
<dbReference type="FunFam" id="1.10.1070.11:FF:000001">
    <property type="entry name" value="Phosphatidylinositol 4,5-bisphosphate 3-kinase catalytic subunit"/>
    <property type="match status" value="1"/>
</dbReference>
<dbReference type="eggNOG" id="KOG0904">
    <property type="taxonomic scope" value="Eukaryota"/>
</dbReference>
<evidence type="ECO:0000256" key="3">
    <source>
        <dbReference type="ARBA" id="ARBA00022679"/>
    </source>
</evidence>
<dbReference type="Pfam" id="PF00613">
    <property type="entry name" value="PI3Ka"/>
    <property type="match status" value="1"/>
</dbReference>
<dbReference type="InterPro" id="IPR036940">
    <property type="entry name" value="PI3/4_kinase_cat_sf"/>
</dbReference>
<dbReference type="Gene3D" id="2.60.40.150">
    <property type="entry name" value="C2 domain"/>
    <property type="match status" value="1"/>
</dbReference>
<dbReference type="SMART" id="SM00145">
    <property type="entry name" value="PI3Ka"/>
    <property type="match status" value="1"/>
</dbReference>
<dbReference type="InterPro" id="IPR000341">
    <property type="entry name" value="PI3K_Ras-bd_dom"/>
</dbReference>
<dbReference type="GO" id="GO:0043491">
    <property type="term" value="P:phosphatidylinositol 3-kinase/protein kinase B signal transduction"/>
    <property type="evidence" value="ECO:0007669"/>
    <property type="project" value="TreeGrafter"/>
</dbReference>
<dbReference type="Pfam" id="PF02192">
    <property type="entry name" value="PI3K_p85B"/>
    <property type="match status" value="1"/>
</dbReference>
<dbReference type="FunFam" id="3.30.1010.10:FF:000008">
    <property type="entry name" value="Phosphatidylinositol 4,5-bisphosphate 3-kinase catalytic subunit gamma"/>
    <property type="match status" value="1"/>
</dbReference>
<evidence type="ECO:0000259" key="9">
    <source>
        <dbReference type="PROSITE" id="PS51544"/>
    </source>
</evidence>
<dbReference type="InterPro" id="IPR016024">
    <property type="entry name" value="ARM-type_fold"/>
</dbReference>
<dbReference type="SUPFAM" id="SSF56112">
    <property type="entry name" value="Protein kinase-like (PK-like)"/>
    <property type="match status" value="1"/>
</dbReference>
<dbReference type="GO" id="GO:0005942">
    <property type="term" value="C:phosphatidylinositol 3-kinase complex"/>
    <property type="evidence" value="ECO:0007669"/>
    <property type="project" value="TreeGrafter"/>
</dbReference>
<evidence type="ECO:0000256" key="7">
    <source>
        <dbReference type="PROSITE-ProRule" id="PRU00880"/>
    </source>
</evidence>
<dbReference type="OrthoDB" id="67688at2759"/>
<dbReference type="InParanoid" id="A0A0D2X2A0"/>
<dbReference type="PROSITE" id="PS51544">
    <property type="entry name" value="PI3K_ABD"/>
    <property type="match status" value="1"/>
</dbReference>
<dbReference type="STRING" id="595528.A0A0D2X2A0"/>
<dbReference type="PhylomeDB" id="A0A0D2X2A0"/>
<organism evidence="13 14">
    <name type="scientific">Capsaspora owczarzaki (strain ATCC 30864)</name>
    <dbReference type="NCBI Taxonomy" id="595528"/>
    <lineage>
        <taxon>Eukaryota</taxon>
        <taxon>Filasterea</taxon>
        <taxon>Capsaspora</taxon>
    </lineage>
</organism>
<keyword evidence="5 13" id="KW-0418">Kinase</keyword>
<dbReference type="Gene3D" id="1.10.1070.11">
    <property type="entry name" value="Phosphatidylinositol 3-/4-kinase, catalytic domain"/>
    <property type="match status" value="1"/>
</dbReference>
<dbReference type="EC" id="2.7.1.137" evidence="2"/>
<dbReference type="InterPro" id="IPR001263">
    <property type="entry name" value="PI3K_accessory_dom"/>
</dbReference>
<dbReference type="InterPro" id="IPR042236">
    <property type="entry name" value="PI3K_accessory_sf"/>
</dbReference>
<dbReference type="InterPro" id="IPR018936">
    <property type="entry name" value="PI3/4_kinase_CS"/>
</dbReference>
<feature type="domain" description="PI3K-RBD" evidence="11">
    <location>
        <begin position="169"/>
        <end position="263"/>
    </location>
</feature>
<dbReference type="GO" id="GO:0048015">
    <property type="term" value="P:phosphatidylinositol-mediated signaling"/>
    <property type="evidence" value="ECO:0007669"/>
    <property type="project" value="TreeGrafter"/>
</dbReference>
<dbReference type="PANTHER" id="PTHR10048">
    <property type="entry name" value="PHOSPHATIDYLINOSITOL KINASE"/>
    <property type="match status" value="1"/>
</dbReference>
<dbReference type="SUPFAM" id="SSF54236">
    <property type="entry name" value="Ubiquitin-like"/>
    <property type="match status" value="1"/>
</dbReference>
<dbReference type="SMART" id="SM00146">
    <property type="entry name" value="PI3Kc"/>
    <property type="match status" value="1"/>
</dbReference>
<evidence type="ECO:0000313" key="13">
    <source>
        <dbReference type="EMBL" id="KJE92194.1"/>
    </source>
</evidence>
<dbReference type="GO" id="GO:0016477">
    <property type="term" value="P:cell migration"/>
    <property type="evidence" value="ECO:0007669"/>
    <property type="project" value="TreeGrafter"/>
</dbReference>
<dbReference type="Gene3D" id="3.10.20.770">
    <property type="match status" value="1"/>
</dbReference>
<dbReference type="GO" id="GO:0016303">
    <property type="term" value="F:1-phosphatidylinositol-3-kinase activity"/>
    <property type="evidence" value="ECO:0007669"/>
    <property type="project" value="UniProtKB-EC"/>
</dbReference>
<feature type="domain" description="PI3K/PI4K catalytic" evidence="8">
    <location>
        <begin position="750"/>
        <end position="1031"/>
    </location>
</feature>
<dbReference type="Gene3D" id="3.30.1010.10">
    <property type="entry name" value="Phosphatidylinositol 3-kinase Catalytic Subunit, Chain A, domain 4"/>
    <property type="match status" value="1"/>
</dbReference>
<dbReference type="InterPro" id="IPR011009">
    <property type="entry name" value="Kinase-like_dom_sf"/>
</dbReference>
<dbReference type="PROSITE" id="PS00915">
    <property type="entry name" value="PI3_4_KINASE_1"/>
    <property type="match status" value="1"/>
</dbReference>
<dbReference type="PROSITE" id="PS51546">
    <property type="entry name" value="PI3K_RBD"/>
    <property type="match status" value="1"/>
</dbReference>
<dbReference type="Pfam" id="PF00794">
    <property type="entry name" value="PI3K_rbd"/>
    <property type="match status" value="1"/>
</dbReference>
<dbReference type="GO" id="GO:0005737">
    <property type="term" value="C:cytoplasm"/>
    <property type="evidence" value="ECO:0007669"/>
    <property type="project" value="UniProtKB-ARBA"/>
</dbReference>
<name>A0A0D2X2A0_CAPO3</name>
<dbReference type="GO" id="GO:0005524">
    <property type="term" value="F:ATP binding"/>
    <property type="evidence" value="ECO:0007669"/>
    <property type="project" value="UniProtKB-KW"/>
</dbReference>
<keyword evidence="3" id="KW-0808">Transferase</keyword>
<keyword evidence="6" id="KW-0067">ATP-binding</keyword>
<feature type="domain" description="C2 PI3K-type" evidence="12">
    <location>
        <begin position="300"/>
        <end position="485"/>
    </location>
</feature>
<dbReference type="AlphaFoldDB" id="A0A0D2X2A0"/>
<dbReference type="Proteomes" id="UP000008743">
    <property type="component" value="Unassembled WGS sequence"/>
</dbReference>
<protein>
    <recommendedName>
        <fullName evidence="2">phosphatidylinositol 3-kinase</fullName>
        <ecNumber evidence="2">2.7.1.137</ecNumber>
    </recommendedName>
</protein>
<dbReference type="Pfam" id="PF00454">
    <property type="entry name" value="PI3_PI4_kinase"/>
    <property type="match status" value="1"/>
</dbReference>
<dbReference type="InterPro" id="IPR003113">
    <property type="entry name" value="PI3K_ABD"/>
</dbReference>
<evidence type="ECO:0000259" key="11">
    <source>
        <dbReference type="PROSITE" id="PS51546"/>
    </source>
</evidence>
<dbReference type="Pfam" id="PF00792">
    <property type="entry name" value="PI3K_C2"/>
    <property type="match status" value="1"/>
</dbReference>
<evidence type="ECO:0000259" key="8">
    <source>
        <dbReference type="PROSITE" id="PS50290"/>
    </source>
</evidence>
<keyword evidence="4" id="KW-0547">Nucleotide-binding</keyword>
<dbReference type="SMART" id="SM00144">
    <property type="entry name" value="PI3K_rbd"/>
    <property type="match status" value="1"/>
</dbReference>
<dbReference type="GO" id="GO:0032060">
    <property type="term" value="P:bleb assembly"/>
    <property type="evidence" value="ECO:0007669"/>
    <property type="project" value="UniProtKB-ARBA"/>
</dbReference>
<dbReference type="EMBL" id="KE346363">
    <property type="protein sequence ID" value="KJE92194.1"/>
    <property type="molecule type" value="Genomic_DNA"/>
</dbReference>
<dbReference type="PROSITE" id="PS51547">
    <property type="entry name" value="C2_PI3K"/>
    <property type="match status" value="1"/>
</dbReference>
<dbReference type="InterPro" id="IPR000403">
    <property type="entry name" value="PI3/4_kinase_cat_dom"/>
</dbReference>
<dbReference type="SUPFAM" id="SSF49562">
    <property type="entry name" value="C2 domain (Calcium/lipid-binding domain, CaLB)"/>
    <property type="match status" value="1"/>
</dbReference>
<evidence type="ECO:0000256" key="1">
    <source>
        <dbReference type="ARBA" id="ARBA00001498"/>
    </source>
</evidence>
<dbReference type="CDD" id="cd05165">
    <property type="entry name" value="PI3Kc_I"/>
    <property type="match status" value="1"/>
</dbReference>
<dbReference type="InterPro" id="IPR035892">
    <property type="entry name" value="C2_domain_sf"/>
</dbReference>
<dbReference type="PROSITE" id="PS51545">
    <property type="entry name" value="PIK_HELICAL"/>
    <property type="match status" value="1"/>
</dbReference>
<evidence type="ECO:0000256" key="2">
    <source>
        <dbReference type="ARBA" id="ARBA00012073"/>
    </source>
</evidence>
<dbReference type="InterPro" id="IPR015433">
    <property type="entry name" value="PI3/4_kinase"/>
</dbReference>
<proteinExistence type="inferred from homology"/>
<gene>
    <name evidence="13" type="ORF">CAOG_003207</name>
</gene>
<evidence type="ECO:0000313" key="14">
    <source>
        <dbReference type="Proteomes" id="UP000008743"/>
    </source>
</evidence>
<comment type="catalytic activity">
    <reaction evidence="1">
        <text>a 1,2-diacyl-sn-glycero-3-phospho-(1D-myo-inositol) + ATP = a 1,2-diacyl-sn-glycero-3-phospho-(1D-myo-inositol-3-phosphate) + ADP + H(+)</text>
        <dbReference type="Rhea" id="RHEA:12709"/>
        <dbReference type="ChEBI" id="CHEBI:15378"/>
        <dbReference type="ChEBI" id="CHEBI:30616"/>
        <dbReference type="ChEBI" id="CHEBI:57880"/>
        <dbReference type="ChEBI" id="CHEBI:58088"/>
        <dbReference type="ChEBI" id="CHEBI:456216"/>
        <dbReference type="EC" id="2.7.1.137"/>
    </reaction>
</comment>
<dbReference type="GO" id="GO:0005886">
    <property type="term" value="C:plasma membrane"/>
    <property type="evidence" value="ECO:0007669"/>
    <property type="project" value="TreeGrafter"/>
</dbReference>
<sequence length="1044" mass="118046">MDGSGGVVHERKPLTVNCLMPHGLVLSVETMNDVSLAEFKDTLKKPDQYAFLSVNDEGDIEDLVEDSQLLRDVRLFKSFIKIAERRGGRDKEDKLMEAHIATLIGSTVKHFDNAALDAEEIPAFRKNMISVCQQASDERAMLPKELLSLAPSVDLTEIPAHIKSKLKSNGTLLVNVWVLNPNHNTYTKFTLPIEAESTPEKLVVMGLRKAEKSLNLPSSEPAEHAMKVRGRQEYLFGSYRLIDYTHVRMCLAKDLSLDLTLIKREDVLATIPETTFQLPSWYTHASVRAPVVWQDDNLDMSSKVRIKIVGSGNINAGNVDGLYIKAGLYHGGQPICPTQRTAAVAPVADPTWNEELVFDISLEDVPRDTRVCVTIHGMWNTQVTEKDIRRPSVSVHELLRPKATVNDTISLYASKRENRVTMAWVNCTLFDFKGDLRGGEMTLSCWPCDPDKAQDSGNPIGTTLPNPDRNTAPFINCAFTNVDKPTPVPPSTVSPQLAAELAEIKQNKPVPEPAIAKDAERLQKIVTRDPLARMTKKDKALVWKYRLYLRKDAKALPKFIRSVPWNKYELVAQAHALLEVWERPTAEDALELLDSEFADARVRAYGVACLDKLSDDKVMTYLSQLVQVLKYEPYFDCELARYLLRRALRNQRIGHFFFWYLRAEMHLPDVAARFALLIEAYCRGCGSHMSMLARQVNAMDKLEGIANLIKRKDLDTREKKLTLLRAEITSTTLPTFQTPLNPTVVVRKLIPEKCSFMDSKKLPLWLVFENDDPDGEDVYIIFKVGDDLRQDMLTLQMIALMDNLWQSEGLDLRMIPYGCLSTGDNTGMIEVVMNSNTVCNIQKDKGGGAHGAFKDDPLYKWLVEKNPDEKATERAVEMFMLSCAGYCVATYVLGIGDRHNDNIMMNKSGQLFHIDFGHFLGNFKSKFGVKRERVPFVLTPDFVYVMSQKEGTKGERFLRFTDLCEKSYLILRRHANLFINLFAMMMSTGIPQLSCSDDINYLRDALRLGSSDEAAAIEFRKKIDEALAKCWSTRLNWTIHGMVH</sequence>
<dbReference type="SMART" id="SM00142">
    <property type="entry name" value="PI3K_C2"/>
    <property type="match status" value="1"/>
</dbReference>
<feature type="domain" description="PI3K-ABD" evidence="9">
    <location>
        <begin position="1"/>
        <end position="86"/>
    </location>
</feature>
<evidence type="ECO:0000256" key="5">
    <source>
        <dbReference type="ARBA" id="ARBA00022777"/>
    </source>
</evidence>
<keyword evidence="14" id="KW-1185">Reference proteome</keyword>
<dbReference type="GO" id="GO:0035005">
    <property type="term" value="F:1-phosphatidylinositol-4-phosphate 3-kinase activity"/>
    <property type="evidence" value="ECO:0007669"/>
    <property type="project" value="TreeGrafter"/>
</dbReference>
<evidence type="ECO:0000259" key="12">
    <source>
        <dbReference type="PROSITE" id="PS51547"/>
    </source>
</evidence>
<feature type="domain" description="PIK helical" evidence="10">
    <location>
        <begin position="508"/>
        <end position="684"/>
    </location>
</feature>
<evidence type="ECO:0000256" key="6">
    <source>
        <dbReference type="ARBA" id="ARBA00022840"/>
    </source>
</evidence>
<accession>A0A0D2X2A0</accession>
<dbReference type="InterPro" id="IPR029071">
    <property type="entry name" value="Ubiquitin-like_domsf"/>
</dbReference>
<dbReference type="SMART" id="SM00143">
    <property type="entry name" value="PI3K_p85B"/>
    <property type="match status" value="1"/>
</dbReference>